<dbReference type="EMBL" id="HBIM01014904">
    <property type="protein sequence ID" value="CAE0414586.1"/>
    <property type="molecule type" value="Transcribed_RNA"/>
</dbReference>
<accession>A0A7S3L7V2</accession>
<evidence type="ECO:0000256" key="1">
    <source>
        <dbReference type="SAM" id="MobiDB-lite"/>
    </source>
</evidence>
<reference evidence="2" key="1">
    <citation type="submission" date="2021-01" db="EMBL/GenBank/DDBJ databases">
        <authorList>
            <person name="Corre E."/>
            <person name="Pelletier E."/>
            <person name="Niang G."/>
            <person name="Scheremetjew M."/>
            <person name="Finn R."/>
            <person name="Kale V."/>
            <person name="Holt S."/>
            <person name="Cochrane G."/>
            <person name="Meng A."/>
            <person name="Brown T."/>
            <person name="Cohen L."/>
        </authorList>
    </citation>
    <scope>NUCLEOTIDE SEQUENCE</scope>
    <source>
        <strain evidence="2">CCMP127</strain>
    </source>
</reference>
<gene>
    <name evidence="2" type="ORF">ACOF00016_LOCUS11815</name>
</gene>
<sequence length="198" mass="21738">MQTALKSMQRMCSTQILSSNRSVTVSSGPATEALKRASRNEALKRATKRRRMEDPATLECTKVTKEFDMAAVFAELPTNEESFPSICWEFDDVFGADPFSSVLPSPRPLSGGTISPLHPSSSKRLRTDSSSSLVRSKTTNSFESIVNFPDICPAFDLDSEVLLARDLGEAVLNRSFGSKHHTLDSKLNTLLFNSSVKS</sequence>
<evidence type="ECO:0000313" key="2">
    <source>
        <dbReference type="EMBL" id="CAE0414586.1"/>
    </source>
</evidence>
<name>A0A7S3L7V2_9STRA</name>
<feature type="region of interest" description="Disordered" evidence="1">
    <location>
        <begin position="110"/>
        <end position="132"/>
    </location>
</feature>
<proteinExistence type="predicted"/>
<organism evidence="2">
    <name type="scientific">Amphora coffeiformis</name>
    <dbReference type="NCBI Taxonomy" id="265554"/>
    <lineage>
        <taxon>Eukaryota</taxon>
        <taxon>Sar</taxon>
        <taxon>Stramenopiles</taxon>
        <taxon>Ochrophyta</taxon>
        <taxon>Bacillariophyta</taxon>
        <taxon>Bacillariophyceae</taxon>
        <taxon>Bacillariophycidae</taxon>
        <taxon>Thalassiophysales</taxon>
        <taxon>Catenulaceae</taxon>
        <taxon>Amphora</taxon>
    </lineage>
</organism>
<dbReference type="AlphaFoldDB" id="A0A7S3L7V2"/>
<protein>
    <submittedName>
        <fullName evidence="2">Uncharacterized protein</fullName>
    </submittedName>
</protein>